<gene>
    <name evidence="3" type="ORF">SAMN05444000_12835</name>
</gene>
<dbReference type="Pfam" id="PF20172">
    <property type="entry name" value="DUF6538"/>
    <property type="match status" value="1"/>
</dbReference>
<dbReference type="Proteomes" id="UP000183982">
    <property type="component" value="Unassembled WGS sequence"/>
</dbReference>
<dbReference type="GO" id="GO:0015074">
    <property type="term" value="P:DNA integration"/>
    <property type="evidence" value="ECO:0007669"/>
    <property type="project" value="InterPro"/>
</dbReference>
<reference evidence="4" key="1">
    <citation type="submission" date="2016-11" db="EMBL/GenBank/DDBJ databases">
        <authorList>
            <person name="Varghese N."/>
            <person name="Submissions S."/>
        </authorList>
    </citation>
    <scope>NUCLEOTIDE SEQUENCE [LARGE SCALE GENOMIC DNA]</scope>
    <source>
        <strain evidence="4">DSM 100564</strain>
    </source>
</reference>
<evidence type="ECO:0000313" key="4">
    <source>
        <dbReference type="Proteomes" id="UP000183982"/>
    </source>
</evidence>
<evidence type="ECO:0000256" key="1">
    <source>
        <dbReference type="ARBA" id="ARBA00023172"/>
    </source>
</evidence>
<evidence type="ECO:0000313" key="3">
    <source>
        <dbReference type="EMBL" id="SHK41683.1"/>
    </source>
</evidence>
<organism evidence="3 4">
    <name type="scientific">Shimia gijangensis</name>
    <dbReference type="NCBI Taxonomy" id="1470563"/>
    <lineage>
        <taxon>Bacteria</taxon>
        <taxon>Pseudomonadati</taxon>
        <taxon>Pseudomonadota</taxon>
        <taxon>Alphaproteobacteria</taxon>
        <taxon>Rhodobacterales</taxon>
        <taxon>Roseobacteraceae</taxon>
    </lineage>
</organism>
<dbReference type="AlphaFoldDB" id="A0A1M6SA64"/>
<keyword evidence="1" id="KW-0233">DNA recombination</keyword>
<dbReference type="InterPro" id="IPR011010">
    <property type="entry name" value="DNA_brk_join_enz"/>
</dbReference>
<evidence type="ECO:0000259" key="2">
    <source>
        <dbReference type="PROSITE" id="PS51898"/>
    </source>
</evidence>
<protein>
    <recommendedName>
        <fullName evidence="2">Tyr recombinase domain-containing protein</fullName>
    </recommendedName>
</protein>
<dbReference type="InterPro" id="IPR013762">
    <property type="entry name" value="Integrase-like_cat_sf"/>
</dbReference>
<dbReference type="GO" id="GO:0003677">
    <property type="term" value="F:DNA binding"/>
    <property type="evidence" value="ECO:0007669"/>
    <property type="project" value="InterPro"/>
</dbReference>
<dbReference type="RefSeq" id="WP_073256303.1">
    <property type="nucleotide sequence ID" value="NZ_FQZQ01000028.1"/>
</dbReference>
<dbReference type="PROSITE" id="PS51898">
    <property type="entry name" value="TYR_RECOMBINASE"/>
    <property type="match status" value="1"/>
</dbReference>
<proteinExistence type="predicted"/>
<feature type="domain" description="Tyr recombinase" evidence="2">
    <location>
        <begin position="239"/>
        <end position="418"/>
    </location>
</feature>
<dbReference type="InterPro" id="IPR002104">
    <property type="entry name" value="Integrase_catalytic"/>
</dbReference>
<dbReference type="STRING" id="1470563.SAMN05444000_12835"/>
<name>A0A1M6SA64_9RHOB</name>
<dbReference type="Gene3D" id="1.10.443.10">
    <property type="entry name" value="Intergrase catalytic core"/>
    <property type="match status" value="1"/>
</dbReference>
<dbReference type="SUPFAM" id="SSF56349">
    <property type="entry name" value="DNA breaking-rejoining enzymes"/>
    <property type="match status" value="1"/>
</dbReference>
<dbReference type="OrthoDB" id="7222937at2"/>
<sequence>MSAQIRYAYRKGHTWLFRRNYPSDVALVLGSAALKQSLKTGSASTAKQRAAEVNARFEVLVAQVREGAEVVLSDVSAWVDTPETALDHLRATLEPSEVVPYQRPVMPKKTLIGDLGRVYLCRRARELRPGGFKSVRYSVGLFLSKYEEQAVCSLSRVEGREFLGLIAQLSPVLGRPKATQGLTLEQSVRVSSYGSPRIAARTQKRIWSQVNHYLDWLVYEGHLEANPFRTVAFEQKVRPKPYAVPTDDEVVRMLATDDDVLRPVLLACLLSGMRAGEAAGLLREELVTKGNLGTFVHVRPNDLRLLKTDAAERLVPVHPVLEELFQGLPSEGPLFPDLSVNQITKGFAALRASLGLERPGLVFHSTRKWFVTQCERTGVPEHWTASLVGHKSARSENGLTYGIYSAGISDEQKRGIIDQIRLPVAVS</sequence>
<dbReference type="GO" id="GO:0006310">
    <property type="term" value="P:DNA recombination"/>
    <property type="evidence" value="ECO:0007669"/>
    <property type="project" value="UniProtKB-KW"/>
</dbReference>
<keyword evidence="4" id="KW-1185">Reference proteome</keyword>
<dbReference type="InterPro" id="IPR046668">
    <property type="entry name" value="DUF6538"/>
</dbReference>
<accession>A0A1M6SA64</accession>
<dbReference type="EMBL" id="FQZQ01000028">
    <property type="protein sequence ID" value="SHK41683.1"/>
    <property type="molecule type" value="Genomic_DNA"/>
</dbReference>